<keyword evidence="1" id="KW-0812">Transmembrane</keyword>
<gene>
    <name evidence="2" type="ORF">SCF082_LOCUS42030</name>
</gene>
<organism evidence="2 3">
    <name type="scientific">Durusdinium trenchii</name>
    <dbReference type="NCBI Taxonomy" id="1381693"/>
    <lineage>
        <taxon>Eukaryota</taxon>
        <taxon>Sar</taxon>
        <taxon>Alveolata</taxon>
        <taxon>Dinophyceae</taxon>
        <taxon>Suessiales</taxon>
        <taxon>Symbiodiniaceae</taxon>
        <taxon>Durusdinium</taxon>
    </lineage>
</organism>
<dbReference type="InterPro" id="IPR011989">
    <property type="entry name" value="ARM-like"/>
</dbReference>
<evidence type="ECO:0000313" key="3">
    <source>
        <dbReference type="Proteomes" id="UP001642464"/>
    </source>
</evidence>
<feature type="transmembrane region" description="Helical" evidence="1">
    <location>
        <begin position="294"/>
        <end position="318"/>
    </location>
</feature>
<comment type="caution">
    <text evidence="2">The sequence shown here is derived from an EMBL/GenBank/DDBJ whole genome shotgun (WGS) entry which is preliminary data.</text>
</comment>
<dbReference type="EMBL" id="CAXAMM010039796">
    <property type="protein sequence ID" value="CAK9089046.1"/>
    <property type="molecule type" value="Genomic_DNA"/>
</dbReference>
<evidence type="ECO:0000313" key="2">
    <source>
        <dbReference type="EMBL" id="CAK9089046.1"/>
    </source>
</evidence>
<dbReference type="InterPro" id="IPR016024">
    <property type="entry name" value="ARM-type_fold"/>
</dbReference>
<sequence length="742" mass="83585">MEQPQLLTRLEPELLRGVSLHECLSGFGRHWRKPDPGMSNINPHDYDLSHPMEYFDDFLSHDWGTSRFLKLASMLIIYNSRAALLAMLMAAIMLAAIQSSYRRECISTVFPMDQRLIAVGICHGIHIFVLCFWQRLRSLLLTPRFVFLDKLCIAQSPELADLKTKGILGLAAFLNHSRRLVAPWLIGMPLSFDTLVCFCYVYLLMSVFIPLSSKVLWSPRYFQRLWCSYEIATFLADGKQQKPLVVMPAHAGLILVLSYATWSAVTTALWCVLHAWHSDQWGMKSELNDAYIQVLIGIGAACLLVAFVGIPLISWVIALARTVQETLQEQLHTFRIQETLCFCCSNQHRHPDTGAVIPCDRELVYLKLKEWYGHPNDMGEESLTRFNLLVQTRLASSILSSMSNLIPRRYQFYMIAATNMPWLCETLVNILSGCGANDTRLILQWLLEWITISMVMLLGSFWATFIALHLGVPLARYMPRLFAAALVFPVSAIPVAIFLGSFYYLTVADPTGFLFTVPSSLLLIVIMCYSCHSLCQSQVEDASSKAEIEIEATSSGGNAGCLQVLLRILEERYSSSSCVTAVELLSTMASRSEVTESLVKLLDWKETRGAAVKGLRKYAVDDPAIKDPLLRCLDDPDHLIRLDVLKILMDRSDIIANEDAFSSLFLRALEDPSSSVVQFTLKRASRCDPSRLSRDLVAKAVRFLDDADARSRLEATKLLGKVKSEVFWHQDNRLRLLGAMDG</sequence>
<feature type="transmembrane region" description="Helical" evidence="1">
    <location>
        <begin position="116"/>
        <end position="133"/>
    </location>
</feature>
<keyword evidence="3" id="KW-1185">Reference proteome</keyword>
<keyword evidence="1" id="KW-1133">Transmembrane helix</keyword>
<protein>
    <submittedName>
        <fullName evidence="2">Uncharacterized protein</fullName>
    </submittedName>
</protein>
<dbReference type="Gene3D" id="1.25.10.10">
    <property type="entry name" value="Leucine-rich Repeat Variant"/>
    <property type="match status" value="1"/>
</dbReference>
<feature type="transmembrane region" description="Helical" evidence="1">
    <location>
        <begin position="75"/>
        <end position="96"/>
    </location>
</feature>
<feature type="transmembrane region" description="Helical" evidence="1">
    <location>
        <begin position="184"/>
        <end position="209"/>
    </location>
</feature>
<reference evidence="2 3" key="1">
    <citation type="submission" date="2024-02" db="EMBL/GenBank/DDBJ databases">
        <authorList>
            <person name="Chen Y."/>
            <person name="Shah S."/>
            <person name="Dougan E. K."/>
            <person name="Thang M."/>
            <person name="Chan C."/>
        </authorList>
    </citation>
    <scope>NUCLEOTIDE SEQUENCE [LARGE SCALE GENOMIC DNA]</scope>
</reference>
<accession>A0ABP0QPH1</accession>
<dbReference type="SUPFAM" id="SSF48371">
    <property type="entry name" value="ARM repeat"/>
    <property type="match status" value="1"/>
</dbReference>
<feature type="transmembrane region" description="Helical" evidence="1">
    <location>
        <begin position="449"/>
        <end position="470"/>
    </location>
</feature>
<proteinExistence type="predicted"/>
<dbReference type="Proteomes" id="UP001642464">
    <property type="component" value="Unassembled WGS sequence"/>
</dbReference>
<keyword evidence="1" id="KW-0472">Membrane</keyword>
<feature type="transmembrane region" description="Helical" evidence="1">
    <location>
        <begin position="251"/>
        <end position="273"/>
    </location>
</feature>
<name>A0ABP0QPH1_9DINO</name>
<evidence type="ECO:0000256" key="1">
    <source>
        <dbReference type="SAM" id="Phobius"/>
    </source>
</evidence>
<feature type="transmembrane region" description="Helical" evidence="1">
    <location>
        <begin position="511"/>
        <end position="529"/>
    </location>
</feature>
<feature type="transmembrane region" description="Helical" evidence="1">
    <location>
        <begin position="482"/>
        <end position="505"/>
    </location>
</feature>